<feature type="region of interest" description="Disordered" evidence="1">
    <location>
        <begin position="103"/>
        <end position="156"/>
    </location>
</feature>
<sequence length="321" mass="36283">MIYKVWQLSSSSFTDEKDAMEVARSVLLVRSLQFQSCEAKTEGNCRIRPGNRLTVKYLGKHSDGEYLVYSVEHSLSAQDGYFTTCHLKRNFCGVSNNRSISAIDRERIDRQSSNAQEETAAATSASGNQTESQNDTEESNAEEKSPKISNPHWEDENGKTLTKALIGDEVFLCADVTDIADGATATIRIVEKDNDGNDDDLTVLTDKVQDGKIRCDWKVVYMEDNDDTESQKEMEEKGYTLPEYAFTVECDGVESDESPQLDVMGWIKTQFRDRRTGKLIANRKYTIYLSDDTIKKGTTDSDGFVYEKDLKHGEYYIEFGE</sequence>
<organism evidence="2 3">
    <name type="scientific">Treponema succinifaciens (strain ATCC 33096 / DSM 2489 / 6091)</name>
    <dbReference type="NCBI Taxonomy" id="869209"/>
    <lineage>
        <taxon>Bacteria</taxon>
        <taxon>Pseudomonadati</taxon>
        <taxon>Spirochaetota</taxon>
        <taxon>Spirochaetia</taxon>
        <taxon>Spirochaetales</taxon>
        <taxon>Treponemataceae</taxon>
        <taxon>Treponema</taxon>
    </lineage>
</organism>
<dbReference type="STRING" id="869209.Tresu_0279"/>
<dbReference type="AlphaFoldDB" id="F2NUE5"/>
<evidence type="ECO:0000256" key="1">
    <source>
        <dbReference type="SAM" id="MobiDB-lite"/>
    </source>
</evidence>
<keyword evidence="3" id="KW-1185">Reference proteome</keyword>
<feature type="compositionally biased region" description="Low complexity" evidence="1">
    <location>
        <begin position="111"/>
        <end position="126"/>
    </location>
</feature>
<dbReference type="eggNOG" id="COG3500">
    <property type="taxonomic scope" value="Bacteria"/>
</dbReference>
<accession>F2NUE5</accession>
<reference evidence="2 3" key="1">
    <citation type="journal article" date="2011" name="Stand. Genomic Sci.">
        <title>Complete genome sequence of Treponema succinifaciens type strain (6091).</title>
        <authorList>
            <person name="Han C."/>
            <person name="Gronow S."/>
            <person name="Teshima H."/>
            <person name="Lapidus A."/>
            <person name="Nolan M."/>
            <person name="Lucas S."/>
            <person name="Hammon N."/>
            <person name="Deshpande S."/>
            <person name="Cheng J.F."/>
            <person name="Zeytun A."/>
            <person name="Tapia R."/>
            <person name="Goodwin L."/>
            <person name="Pitluck S."/>
            <person name="Liolios K."/>
            <person name="Pagani I."/>
            <person name="Ivanova N."/>
            <person name="Mavromatis K."/>
            <person name="Mikhailova N."/>
            <person name="Huntemann M."/>
            <person name="Pati A."/>
            <person name="Chen A."/>
            <person name="Palaniappan K."/>
            <person name="Land M."/>
            <person name="Hauser L."/>
            <person name="Brambilla E.M."/>
            <person name="Rohde M."/>
            <person name="Goker M."/>
            <person name="Woyke T."/>
            <person name="Bristow J."/>
            <person name="Eisen J.A."/>
            <person name="Markowitz V."/>
            <person name="Hugenholtz P."/>
            <person name="Kyrpides N.C."/>
            <person name="Klenk H.P."/>
            <person name="Detter J.C."/>
        </authorList>
    </citation>
    <scope>NUCLEOTIDE SEQUENCE [LARGE SCALE GENOMIC DNA]</scope>
    <source>
        <strain evidence="3">ATCC 33096 / DSM 2489 / 6091</strain>
    </source>
</reference>
<dbReference type="Proteomes" id="UP000006852">
    <property type="component" value="Chromosome"/>
</dbReference>
<dbReference type="HOGENOM" id="CLU_1053535_0_0_12"/>
<protein>
    <submittedName>
        <fullName evidence="2">Uncharacterized protein</fullName>
    </submittedName>
</protein>
<proteinExistence type="predicted"/>
<name>F2NUE5_TRES6</name>
<dbReference type="EMBL" id="CP002631">
    <property type="protein sequence ID" value="AEB13238.1"/>
    <property type="molecule type" value="Genomic_DNA"/>
</dbReference>
<evidence type="ECO:0000313" key="2">
    <source>
        <dbReference type="EMBL" id="AEB13238.1"/>
    </source>
</evidence>
<dbReference type="KEGG" id="tsu:Tresu_0279"/>
<feature type="compositionally biased region" description="Basic and acidic residues" evidence="1">
    <location>
        <begin position="141"/>
        <end position="156"/>
    </location>
</feature>
<reference evidence="3" key="2">
    <citation type="submission" date="2011-04" db="EMBL/GenBank/DDBJ databases">
        <title>The complete genome of chromosome of Treponema succinifaciens DSM 2489.</title>
        <authorList>
            <person name="Lucas S."/>
            <person name="Copeland A."/>
            <person name="Lapidus A."/>
            <person name="Bruce D."/>
            <person name="Goodwin L."/>
            <person name="Pitluck S."/>
            <person name="Peters L."/>
            <person name="Kyrpides N."/>
            <person name="Mavromatis K."/>
            <person name="Ivanova N."/>
            <person name="Ovchinnikova G."/>
            <person name="Teshima H."/>
            <person name="Detter J.C."/>
            <person name="Tapia R."/>
            <person name="Han C."/>
            <person name="Land M."/>
            <person name="Hauser L."/>
            <person name="Markowitz V."/>
            <person name="Cheng J.-F."/>
            <person name="Hugenholtz P."/>
            <person name="Woyke T."/>
            <person name="Wu D."/>
            <person name="Gronow S."/>
            <person name="Wellnitz S."/>
            <person name="Brambilla E."/>
            <person name="Klenk H.-P."/>
            <person name="Eisen J.A."/>
        </authorList>
    </citation>
    <scope>NUCLEOTIDE SEQUENCE [LARGE SCALE GENOMIC DNA]</scope>
    <source>
        <strain evidence="3">ATCC 33096 / DSM 2489 / 6091</strain>
    </source>
</reference>
<gene>
    <name evidence="2" type="ordered locus">Tresu_0279</name>
</gene>
<evidence type="ECO:0000313" key="3">
    <source>
        <dbReference type="Proteomes" id="UP000006852"/>
    </source>
</evidence>